<dbReference type="InterPro" id="IPR036875">
    <property type="entry name" value="Znf_CCHC_sf"/>
</dbReference>
<comment type="caution">
    <text evidence="5">The sequence shown here is derived from an EMBL/GenBank/DDBJ whole genome shotgun (WGS) entry which is preliminary data.</text>
</comment>
<feature type="coiled-coil region" evidence="2">
    <location>
        <begin position="755"/>
        <end position="782"/>
    </location>
</feature>
<reference evidence="5" key="2">
    <citation type="submission" date="2022-01" db="EMBL/GenBank/DDBJ databases">
        <authorList>
            <person name="Yamashiro T."/>
            <person name="Shiraishi A."/>
            <person name="Satake H."/>
            <person name="Nakayama K."/>
        </authorList>
    </citation>
    <scope>NUCLEOTIDE SEQUENCE</scope>
</reference>
<dbReference type="Gene3D" id="2.40.70.10">
    <property type="entry name" value="Acid Proteases"/>
    <property type="match status" value="1"/>
</dbReference>
<keyword evidence="1" id="KW-0479">Metal-binding</keyword>
<dbReference type="EMBL" id="BQNB010021227">
    <property type="protein sequence ID" value="GJU04205.1"/>
    <property type="molecule type" value="Genomic_DNA"/>
</dbReference>
<keyword evidence="6" id="KW-1185">Reference proteome</keyword>
<feature type="domain" description="CCHC-type" evidence="4">
    <location>
        <begin position="254"/>
        <end position="270"/>
    </location>
</feature>
<dbReference type="Pfam" id="PF03732">
    <property type="entry name" value="Retrotrans_gag"/>
    <property type="match status" value="1"/>
</dbReference>
<feature type="coiled-coil region" evidence="2">
    <location>
        <begin position="450"/>
        <end position="477"/>
    </location>
</feature>
<sequence length="2670" mass="302880">MANLSEDIQCAGSDTRPPMLDRTDFASWQQRIRRYCRGKENGVNILKSIDEGPFQMGTFRETLAEGNEGALHLGPERARVYTDLSPEEKDRYNADIRATNILLQGLPKDIYTLIDHYTDAKDIWDNVKMLLEGSELTKEDLESQLYDDFEHFRQNKGETIHDYYVRFAKLIKDMRNINMTMSRMQLNSKFVNNMLLEWVRFVTSVKLNRVVVQNVHGRHNRGQGNNARGAGAAGYGGAQNRFGNANPGQARQIKCYNCNGIGHIAWNCTQPKRPQNSEYFKDKMLLMQAQENRVALDEDQLLLIAGGQDNADDCDAFDSDVDEAPTVQTMFTANLSSADPVYDEAIPSYDSDILSEVPDHDNYQDAICEHHEVHEMHDDVQPNYVVDSHADHISYRNMIPYDQYVKDNAVLVVQSNVSSVPNDAYMMILNDMHKQFAQYVFVTTHDNVVDKSLTAKLETYKEQVELYERRAKFELTKREQKIEEQLRIVITDHNIKEENLKKELHSIKIRLSSTINHNNSMVEEVTSLKKILNKKKTNTWKNFDTKALKEKVAIGYKNPLCLTRTKQVQPALYNGHEIIKTNHVPAIVYNSENALKIAEITRKKMNEKMKDPECVKKKVKIAPHDYSKENYLATFTPQKQLTPEQIFWSKDLIKMKAEALKEQTTASRPIKALTVYPPNTPATLVPRVLPTKSQVKINIFALIQLFLEFEKTCKKRITPTGLTEGERGFEQTKECYLTEVIPFFKTLKEHFEGIQKALTKEVKEMKEIFEELEAEVDQNVVNRKYDEIEQKNLLIANDNLIADCLSKDVFYIATNFKLTVSRFTEMHDAHTVVQARCLELEAELSKLHDKVQKDDHTELVKRFSNLEDHVKPKVLAPGKYAIDVEPIPPRNRNNREVHLDYLKHLKESVETLREIVEEAKVERPLDRSLASACLYTKHSQEILEYVIDTCLKDFNQRDKKHVAYNTSILTNIAAEANLGNDHFGAIMGYGDYVIGDSVISRVYYVEGLGHNMFSVGQFCDFDLEVAFRKHSCYVRDMDGVELIKGSRGSNLYTISVKDMMKSSPICLLSKASKNKSWLWHRHLNHLNFVPRTPQQNSVVEKQNLTLVEAARTMLIFSKALIFLWAEAVATAFFGALCYPTNDNEDLGKLQPTADIGIFVGYAPNRKGLAPTFLMPGQISSGLIPNLVPVAPYVPPTNKELETLFQLMFDEYLEPPCVERPVSPAPTVPVPVNSAGTPSSTTIDQDAPSPSRSPSSSALQSFCSLPQPDCVMIIALKWIYKVKLDEYGDVLKNKARLVAKGYQQEKGIDFKESFAPVACIEAIRIFIANAASKNMTIYQMDVKTTFLNGKLKEEVYVSQPEGFVDPDHPTHVYRLKKALYGLKQAPRAWYDTLSWFLLDNKFSKGAVDPTLFTWKTGKHILLVQIYVDDIIFASTDPKACDTFSNEMSSKFQMSMMGQMMDSCDPVDTPMVDRLKLDEDPLGIPVDQTRFCSMVGSLMYLTASRPDLVFTGLRYPKDTAMALTAYADADHAEAEYIAMSGCCAQILWMRSQLTDYGFAFNKIPLYCDNRSAIALCCNNVQHSRSKHIDIRHHFIREQVEKGVVELYFVTTDYQLADIFTKALPRERSEFLLPRLGMKSMTPKTLKRLQEGEEDYGTLTNILEALDYRFKEYKVNRFNPGISSYVQPIEGSPRDNPLVSVEVLSEDGNPARANIKQALGRSDTYTGNPVKEIPLKLNLPDHRLVLTDPEVQVKMEIEIPRSSGVKFITACSYSTNIYVEIMKVQVKEQQQRTYDVYEEAVGVIDIGAAWIWLEKDPPHSILTWEYLVSKFVNYFFPPSKTTNLKNDITNFQQKFDEMFSEAWDRFKDLRKYPHHGFSKLDQIDTFYNALTQSDQDSLNAAAGGNLLNRTPQDALMIIENKSKVRTSLNKPIVSKVSTTTSSSSPSPDVIALTAIVKELVLMNKANKQAFVKAVEEICVTCGGPHPYYECLATDSNTFNASAATGNYNQGSTGTIPSSGDPDIMLLATKWDHPVFLLRMCKTIKTTIVISIAKQRGEVKLLPLRSGVAFEVSPTTSNCSFSFMKEVKRETERDVALKPNPKPSIPYPSRLNDQKLHEKANNQMLKILQMFQRLHFDISFADALLHMLKFASTFKSLLSNKEILFELACTLLNENCSAVLLKKLPEKLGDPGRFLILCDFPELDECLALADLGANVNLMPLSVWKKFLLPELTLTRMTLELANRSFAYPIGVAKDVFVKVGKFHFLADFVVVDYDVDPRVPLILGRPFLRTARALIDVHGEELILRDGDEQLIFHTDTTSKYPNEHRIESVKMINFIDVSCEDNFEEVLKIKKLSHHLSGSTTSTPDSSPSLTPVETSDYLLEEFADELALLDPFPPGIGDADFDPEGDIRLLEKLLNNDPSSPLLPKELNFEELKTIKSLIDDFPPLDVLGGNSVIFSNPLSVSNKDFTSSDDESPPEADVLEENFKIYSNPLFEFDEEYISSNVNPLFNEVLEDIESEDSYFSNHDEPALLVTPLFDANEDECFDPGGDIDEIDAFLNIDVSTDIEDSYHNSEGDIIYLENMLNNDTIPYLPPEVFVDHDPRSLKDEPDNDNLKSMVKVFNPDISAYSLYSLEPVAYESPMEDCPDYEDSRARGFVHRLLELLSLACLYMGI</sequence>
<dbReference type="PANTHER" id="PTHR33067">
    <property type="entry name" value="RNA-DIRECTED DNA POLYMERASE-RELATED"/>
    <property type="match status" value="1"/>
</dbReference>
<dbReference type="CDD" id="cd00303">
    <property type="entry name" value="retropepsin_like"/>
    <property type="match status" value="1"/>
</dbReference>
<feature type="region of interest" description="Disordered" evidence="3">
    <location>
        <begin position="2088"/>
        <end position="2107"/>
    </location>
</feature>
<accession>A0ABQ5IWW2</accession>
<feature type="region of interest" description="Disordered" evidence="3">
    <location>
        <begin position="1"/>
        <end position="21"/>
    </location>
</feature>
<dbReference type="InterPro" id="IPR005162">
    <property type="entry name" value="Retrotrans_gag_dom"/>
</dbReference>
<evidence type="ECO:0000256" key="2">
    <source>
        <dbReference type="SAM" id="Coils"/>
    </source>
</evidence>
<dbReference type="Gene3D" id="4.10.60.10">
    <property type="entry name" value="Zinc finger, CCHC-type"/>
    <property type="match status" value="1"/>
</dbReference>
<proteinExistence type="predicted"/>
<dbReference type="InterPro" id="IPR021109">
    <property type="entry name" value="Peptidase_aspartic_dom_sf"/>
</dbReference>
<gene>
    <name evidence="5" type="ORF">Tco_1114543</name>
</gene>
<dbReference type="Pfam" id="PF07727">
    <property type="entry name" value="RVT_2"/>
    <property type="match status" value="1"/>
</dbReference>
<dbReference type="PANTHER" id="PTHR33067:SF9">
    <property type="entry name" value="RNA-DIRECTED DNA POLYMERASE"/>
    <property type="match status" value="1"/>
</dbReference>
<reference evidence="5" key="1">
    <citation type="journal article" date="2022" name="Int. J. Mol. Sci.">
        <title>Draft Genome of Tanacetum Coccineum: Genomic Comparison of Closely Related Tanacetum-Family Plants.</title>
        <authorList>
            <person name="Yamashiro T."/>
            <person name="Shiraishi A."/>
            <person name="Nakayama K."/>
            <person name="Satake H."/>
        </authorList>
    </citation>
    <scope>NUCLEOTIDE SEQUENCE</scope>
</reference>
<dbReference type="InterPro" id="IPR012337">
    <property type="entry name" value="RNaseH-like_sf"/>
</dbReference>
<dbReference type="SUPFAM" id="SSF53098">
    <property type="entry name" value="Ribonuclease H-like"/>
    <property type="match status" value="1"/>
</dbReference>
<dbReference type="SMART" id="SM00343">
    <property type="entry name" value="ZnF_C2HC"/>
    <property type="match status" value="1"/>
</dbReference>
<evidence type="ECO:0000313" key="5">
    <source>
        <dbReference type="EMBL" id="GJU04205.1"/>
    </source>
</evidence>
<dbReference type="SUPFAM" id="SSF56672">
    <property type="entry name" value="DNA/RNA polymerases"/>
    <property type="match status" value="1"/>
</dbReference>
<dbReference type="InterPro" id="IPR001878">
    <property type="entry name" value="Znf_CCHC"/>
</dbReference>
<evidence type="ECO:0000256" key="1">
    <source>
        <dbReference type="PROSITE-ProRule" id="PRU00047"/>
    </source>
</evidence>
<feature type="compositionally biased region" description="Low complexity" evidence="3">
    <location>
        <begin position="1247"/>
        <end position="1256"/>
    </location>
</feature>
<name>A0ABQ5IWW2_9ASTR</name>
<evidence type="ECO:0000256" key="3">
    <source>
        <dbReference type="SAM" id="MobiDB-lite"/>
    </source>
</evidence>
<dbReference type="CDD" id="cd09272">
    <property type="entry name" value="RNase_HI_RT_Ty1"/>
    <property type="match status" value="1"/>
</dbReference>
<keyword evidence="2" id="KW-0175">Coiled coil</keyword>
<protein>
    <submittedName>
        <fullName evidence="5">Integrase, catalytic region, zinc finger, CCHC-type containing protein</fullName>
    </submittedName>
</protein>
<feature type="region of interest" description="Disordered" evidence="3">
    <location>
        <begin position="1223"/>
        <end position="1259"/>
    </location>
</feature>
<dbReference type="Pfam" id="PF14223">
    <property type="entry name" value="Retrotran_gag_2"/>
    <property type="match status" value="1"/>
</dbReference>
<evidence type="ECO:0000313" key="6">
    <source>
        <dbReference type="Proteomes" id="UP001151760"/>
    </source>
</evidence>
<organism evidence="5 6">
    <name type="scientific">Tanacetum coccineum</name>
    <dbReference type="NCBI Taxonomy" id="301880"/>
    <lineage>
        <taxon>Eukaryota</taxon>
        <taxon>Viridiplantae</taxon>
        <taxon>Streptophyta</taxon>
        <taxon>Embryophyta</taxon>
        <taxon>Tracheophyta</taxon>
        <taxon>Spermatophyta</taxon>
        <taxon>Magnoliopsida</taxon>
        <taxon>eudicotyledons</taxon>
        <taxon>Gunneridae</taxon>
        <taxon>Pentapetalae</taxon>
        <taxon>asterids</taxon>
        <taxon>campanulids</taxon>
        <taxon>Asterales</taxon>
        <taxon>Asteraceae</taxon>
        <taxon>Asteroideae</taxon>
        <taxon>Anthemideae</taxon>
        <taxon>Anthemidinae</taxon>
        <taxon>Tanacetum</taxon>
    </lineage>
</organism>
<feature type="compositionally biased region" description="Polar residues" evidence="3">
    <location>
        <begin position="1233"/>
        <end position="1243"/>
    </location>
</feature>
<dbReference type="Proteomes" id="UP001151760">
    <property type="component" value="Unassembled WGS sequence"/>
</dbReference>
<dbReference type="InterPro" id="IPR043502">
    <property type="entry name" value="DNA/RNA_pol_sf"/>
</dbReference>
<keyword evidence="1" id="KW-0862">Zinc</keyword>
<dbReference type="SUPFAM" id="SSF57756">
    <property type="entry name" value="Retrovirus zinc finger-like domains"/>
    <property type="match status" value="1"/>
</dbReference>
<evidence type="ECO:0000259" key="4">
    <source>
        <dbReference type="PROSITE" id="PS50158"/>
    </source>
</evidence>
<keyword evidence="1" id="KW-0863">Zinc-finger</keyword>
<dbReference type="Pfam" id="PF00098">
    <property type="entry name" value="zf-CCHC"/>
    <property type="match status" value="1"/>
</dbReference>
<dbReference type="PROSITE" id="PS50158">
    <property type="entry name" value="ZF_CCHC"/>
    <property type="match status" value="1"/>
</dbReference>
<dbReference type="InterPro" id="IPR013103">
    <property type="entry name" value="RVT_2"/>
</dbReference>